<evidence type="ECO:0000313" key="3">
    <source>
        <dbReference type="WBParaSite" id="SBAD_0000640701-mRNA-1"/>
    </source>
</evidence>
<reference evidence="1 2" key="2">
    <citation type="submission" date="2018-11" db="EMBL/GenBank/DDBJ databases">
        <authorList>
            <consortium name="Pathogen Informatics"/>
        </authorList>
    </citation>
    <scope>NUCLEOTIDE SEQUENCE [LARGE SCALE GENOMIC DNA]</scope>
</reference>
<proteinExistence type="predicted"/>
<keyword evidence="2" id="KW-1185">Reference proteome</keyword>
<dbReference type="WBParaSite" id="SBAD_0000640701-mRNA-1">
    <property type="protein sequence ID" value="SBAD_0000640701-mRNA-1"/>
    <property type="gene ID" value="SBAD_0000640701"/>
</dbReference>
<reference evidence="3" key="1">
    <citation type="submission" date="2016-06" db="UniProtKB">
        <authorList>
            <consortium name="WormBaseParasite"/>
        </authorList>
    </citation>
    <scope>IDENTIFICATION</scope>
</reference>
<gene>
    <name evidence="1" type="ORF">SBAD_LOCUS6169</name>
</gene>
<protein>
    <submittedName>
        <fullName evidence="1 3">Uncharacterized protein</fullName>
    </submittedName>
</protein>
<organism evidence="3">
    <name type="scientific">Soboliphyme baturini</name>
    <dbReference type="NCBI Taxonomy" id="241478"/>
    <lineage>
        <taxon>Eukaryota</taxon>
        <taxon>Metazoa</taxon>
        <taxon>Ecdysozoa</taxon>
        <taxon>Nematoda</taxon>
        <taxon>Enoplea</taxon>
        <taxon>Dorylaimia</taxon>
        <taxon>Dioctophymatida</taxon>
        <taxon>Dioctophymatoidea</taxon>
        <taxon>Soboliphymatidae</taxon>
        <taxon>Soboliphyme</taxon>
    </lineage>
</organism>
<evidence type="ECO:0000313" key="2">
    <source>
        <dbReference type="Proteomes" id="UP000270296"/>
    </source>
</evidence>
<dbReference type="Proteomes" id="UP000270296">
    <property type="component" value="Unassembled WGS sequence"/>
</dbReference>
<name>A0A183IRC2_9BILA</name>
<sequence length="247" mass="28946">MAEGKLNRQGELCNETMDSDNTFFSDIDENDEEGNEEYNYGDENDTPVENSILLRIMDHCSLAELKQCIQQATDRRRYEERLLDGYINFESLFKENKQLLRYTNPANVEEKQEQLNLAETALECNYLLGISATLSKRYLDAERYFSIASHMLKRNRQQFTLDEIANWTIEIRRGQAKLKLALNRPEDAIALLEQNIEDLIEFYTKSSPQILTIFEEIIKVRIKATVHTSLDDVQELIYRTECLMHEK</sequence>
<accession>A0A183IRC2</accession>
<dbReference type="EMBL" id="UZAM01009536">
    <property type="protein sequence ID" value="VDP09420.1"/>
    <property type="molecule type" value="Genomic_DNA"/>
</dbReference>
<dbReference type="AlphaFoldDB" id="A0A183IRC2"/>
<evidence type="ECO:0000313" key="1">
    <source>
        <dbReference type="EMBL" id="VDP09420.1"/>
    </source>
</evidence>